<feature type="region of interest" description="Disordered" evidence="1">
    <location>
        <begin position="69"/>
        <end position="90"/>
    </location>
</feature>
<dbReference type="AlphaFoldDB" id="A0AAJ3LTC5"/>
<evidence type="ECO:0000313" key="3">
    <source>
        <dbReference type="Proteomes" id="UP000078250"/>
    </source>
</evidence>
<sequence length="90" mass="10242">MKGHFMFTSQLMLVGYVLLVSPCGHDSCDAIPVTETIYTKDECTTRLNYLKKKRPDLYIFCGQVLRDPEVTDENPLKSPPNSADDVFRVQ</sequence>
<dbReference type="Proteomes" id="UP000078250">
    <property type="component" value="Unassembled WGS sequence"/>
</dbReference>
<comment type="caution">
    <text evidence="2">The sequence shown here is derived from an EMBL/GenBank/DDBJ whole genome shotgun (WGS) entry which is preliminary data.</text>
</comment>
<organism evidence="2 3">
    <name type="scientific">Proteus hauseri ATCC 700826</name>
    <dbReference type="NCBI Taxonomy" id="1354271"/>
    <lineage>
        <taxon>Bacteria</taxon>
        <taxon>Pseudomonadati</taxon>
        <taxon>Pseudomonadota</taxon>
        <taxon>Gammaproteobacteria</taxon>
        <taxon>Enterobacterales</taxon>
        <taxon>Morganellaceae</taxon>
        <taxon>Proteus</taxon>
    </lineage>
</organism>
<keyword evidence="3" id="KW-1185">Reference proteome</keyword>
<proteinExistence type="predicted"/>
<accession>A0AAJ3LTC5</accession>
<gene>
    <name evidence="2" type="ORF">M997_2242</name>
</gene>
<evidence type="ECO:0000256" key="1">
    <source>
        <dbReference type="SAM" id="MobiDB-lite"/>
    </source>
</evidence>
<name>A0AAJ3LTC5_PROHU</name>
<dbReference type="EMBL" id="LXEV01000024">
    <property type="protein sequence ID" value="OAT46365.1"/>
    <property type="molecule type" value="Genomic_DNA"/>
</dbReference>
<reference evidence="2 3" key="1">
    <citation type="submission" date="2016-04" db="EMBL/GenBank/DDBJ databases">
        <title>ATOL: Assembling a taxonomically balanced genome-scale reconstruction of the evolutionary history of the Enterobacteriaceae.</title>
        <authorList>
            <person name="Plunkett G.III."/>
            <person name="Neeno-Eckwall E.C."/>
            <person name="Glasner J.D."/>
            <person name="Perna N.T."/>
        </authorList>
    </citation>
    <scope>NUCLEOTIDE SEQUENCE [LARGE SCALE GENOMIC DNA]</scope>
    <source>
        <strain evidence="2 3">ATCC 700826</strain>
    </source>
</reference>
<protein>
    <submittedName>
        <fullName evidence="2">Uncharacterized protein</fullName>
    </submittedName>
</protein>
<evidence type="ECO:0000313" key="2">
    <source>
        <dbReference type="EMBL" id="OAT46365.1"/>
    </source>
</evidence>